<organism evidence="2 3">
    <name type="scientific">Roseivirga thermotolerans</name>
    <dbReference type="NCBI Taxonomy" id="1758176"/>
    <lineage>
        <taxon>Bacteria</taxon>
        <taxon>Pseudomonadati</taxon>
        <taxon>Bacteroidota</taxon>
        <taxon>Cytophagia</taxon>
        <taxon>Cytophagales</taxon>
        <taxon>Roseivirgaceae</taxon>
        <taxon>Roseivirga</taxon>
    </lineage>
</organism>
<protein>
    <recommendedName>
        <fullName evidence="1">HTH cro/C1-type domain-containing protein</fullName>
    </recommendedName>
</protein>
<accession>A0ABQ3IAP0</accession>
<gene>
    <name evidence="2" type="ORF">GCM10011340_30680</name>
</gene>
<dbReference type="InterPro" id="IPR001387">
    <property type="entry name" value="Cro/C1-type_HTH"/>
</dbReference>
<comment type="caution">
    <text evidence="2">The sequence shown here is derived from an EMBL/GenBank/DDBJ whole genome shotgun (WGS) entry which is preliminary data.</text>
</comment>
<dbReference type="Proteomes" id="UP000658258">
    <property type="component" value="Unassembled WGS sequence"/>
</dbReference>
<dbReference type="RefSeq" id="WP_189631167.1">
    <property type="nucleotide sequence ID" value="NZ_BNAG01000004.1"/>
</dbReference>
<dbReference type="Gene3D" id="1.10.260.40">
    <property type="entry name" value="lambda repressor-like DNA-binding domains"/>
    <property type="match status" value="1"/>
</dbReference>
<feature type="domain" description="HTH cro/C1-type" evidence="1">
    <location>
        <begin position="1"/>
        <end position="16"/>
    </location>
</feature>
<proteinExistence type="predicted"/>
<sequence length="71" mass="8014">MLKKLADVLEVSVDDLVYGADQEKAKAKIQDPELLAMFSKAQQLNDSDKEAIKAMLKAFLFQKDMQKQLAQ</sequence>
<name>A0ABQ3IAP0_9BACT</name>
<evidence type="ECO:0000313" key="3">
    <source>
        <dbReference type="Proteomes" id="UP000658258"/>
    </source>
</evidence>
<evidence type="ECO:0000259" key="1">
    <source>
        <dbReference type="PROSITE" id="PS50943"/>
    </source>
</evidence>
<dbReference type="PROSITE" id="PS50943">
    <property type="entry name" value="HTH_CROC1"/>
    <property type="match status" value="1"/>
</dbReference>
<evidence type="ECO:0000313" key="2">
    <source>
        <dbReference type="EMBL" id="GHE72286.1"/>
    </source>
</evidence>
<dbReference type="InterPro" id="IPR010982">
    <property type="entry name" value="Lambda_DNA-bd_dom_sf"/>
</dbReference>
<reference evidence="3" key="1">
    <citation type="journal article" date="2019" name="Int. J. Syst. Evol. Microbiol.">
        <title>The Global Catalogue of Microorganisms (GCM) 10K type strain sequencing project: providing services to taxonomists for standard genome sequencing and annotation.</title>
        <authorList>
            <consortium name="The Broad Institute Genomics Platform"/>
            <consortium name="The Broad Institute Genome Sequencing Center for Infectious Disease"/>
            <person name="Wu L."/>
            <person name="Ma J."/>
        </authorList>
    </citation>
    <scope>NUCLEOTIDE SEQUENCE [LARGE SCALE GENOMIC DNA]</scope>
    <source>
        <strain evidence="3">CGMCC 1.15111</strain>
    </source>
</reference>
<keyword evidence="3" id="KW-1185">Reference proteome</keyword>
<dbReference type="EMBL" id="BNAG01000004">
    <property type="protein sequence ID" value="GHE72286.1"/>
    <property type="molecule type" value="Genomic_DNA"/>
</dbReference>